<comment type="similarity">
    <text evidence="2 6">Belongs to the pecanex family.</text>
</comment>
<feature type="compositionally biased region" description="Basic and acidic residues" evidence="7">
    <location>
        <begin position="248"/>
        <end position="257"/>
    </location>
</feature>
<feature type="compositionally biased region" description="Polar residues" evidence="7">
    <location>
        <begin position="183"/>
        <end position="219"/>
    </location>
</feature>
<dbReference type="OrthoDB" id="10037631at2759"/>
<feature type="compositionally biased region" description="Polar residues" evidence="7">
    <location>
        <begin position="401"/>
        <end position="410"/>
    </location>
</feature>
<feature type="region of interest" description="Disordered" evidence="7">
    <location>
        <begin position="91"/>
        <end position="116"/>
    </location>
</feature>
<feature type="compositionally biased region" description="Acidic residues" evidence="7">
    <location>
        <begin position="674"/>
        <end position="685"/>
    </location>
</feature>
<sequence length="2560" mass="287078">MNKEILHSLIASFCGGFELFDQNLFINAVHLYIFILLLIFPFFIFMYFPTTVTIWIVYILVIFIVMTALKLINLSLHKMYDKARTLSETSLKKMSNGNTSGSGTNNKIQRETSNEEEGGIELQILNGVIASGGMPDHSSRTSVEPHSQSDELSCANSAVSVDFQEQLASTIDLKVDVHRKNSSESSDNSDVYQVKKSTSSKGRSSANNNAKQTKNSSSDNKIKLNSIVPDTVNSIEIECDASHISKSESIDLEKSDEGLPSMKSEGPGTSIKLHNTASSRRQQYKSLKQKRSTSNIQLQQQPTSSKLHRQISLDSDKIGMGSVLSTDGNNYQMPKNRKQRHFSHHHHHHNHFHKSSASASTVIHPKNINDSELYLESETTGDYTTKSALQLTGDQNILSLTQSDKAQHNTPIRRDSNSTMSALQLPTLGGAPSTSGLSKSRRHSNTNHSSSNRQMPRSLTSMRRIKSAALETSCPSVSNLTPHPISVEVIDGKTIRNPENTVIPPPSKFLSRNAPLNLFPNSSGAVQSTTASSSATTISDMNFLHNVASDLVYPIAEQGDENCVRNVKTSTSCTSDEEDNLDLNAQEDMEVDEDDMTSNDGDSGLDQEEINLSESDEEQNRNGSRSPLLDTKHKEGIIVEKQNKHQECQKKLSKSSLDQIERDKSEVSEKVDIIEEIDNKEEDSNNNENNNSTINKSGSSDWEQTSASSKDQLIVKERSASEEKRTRWFDSIDFSFNTTAESIGEISVDKSESEQTKSNQDKTKNQKNDENRMLSSSISASQISGRSLGAIPKQHGHHHRSGIAIRKLSFGEEQYPTSRMYQRTLSQRSTSDRIPENNAIQSTSTLPGLSLIRYLNNPSIEQHAMIAPQIFLPGYETQTSFSSFRPRGLNESAQNHRRLRFLRSSDLNFSTSNQQPQKQNFVIVDAKSPPSNDCDMCLDLPDGMPSTSSGNSNAGRLLLASGSQQNAAFIDSSDFNCFIDEQGNWINLMNDQKAQPGHTISTNISQIQQQHLLSSAYNNNNNNSSHHNNNLSSYRHIMTAAQSAEFSALSSAQSVDIMQQRNIFIEPQIRPKVYKFPIRLCGLKLGKTIKITMNRLQLLALFDKDQYIYQILLAIVLCTLVAVLGSWVLHRGFYNDIFAFLFCFTIAGSQYSLLKSVQPDASSPIHGFNKTVTYSRPIYFCLLTSLMLICHYAAESLKEEEELKRHFDKIGGNFTEFPPYIVQLDDSDYTRKATIYGIVIIWKDLFTSVSNFLHWMVLCLPVAFSIGLFPQINTGLMYFCEQFDMYIFGGNAVCNLVAGFLALLRSTLGCLILYGPIYGGLVESNNTQHILVSMFCGMLIPMSYHLSRSSSDFTHLFQLIKSTLLVSHSDEDICTDLENGSSKIDDNDSSEASNSSKEHNITSQSLDDPLPKKLQGTVTARLKNDLVVCTVLGLVFFILHISTIFKVLQPNLNLVLHIIAIILGLFLHYIVPQMRKHLPCLCVAAPILKSHEYGLFEVNRVSKVMWFEKVYVYLNFIEKNILYPLIIISALTADATTITDKFGHGFGSALIVIASIKALRSVYSDISCQYLVLLFSDLFFHYDYANATESFLLNYFIISILYRKISDLLLKLQFVVTYIAPWQITWGSAFHAFAQPFSVPHSAMLFLQTAISAILSTPLNPFLGSAIFITSYARPIKFWERDYNTRRIDHSNTRLSSQLERDLGADDNNLNSIFYEHLTRSLQHSLCGDLLMGRWGNVSQGDCFVLASDYLNCLIHIIELGNGLCTFQMRGLEFRGTYCQQREVEAISEGVEDNDGCCCCSPGHLPHMLSVNAMFSTRWLAWQVIASQYVIEGYSISDNAAVATLQVFEFRKVLISYYVKSIIYYAIRSPKLQQWLESTSIQEALEITLEKNFVELDPIFNHNLDDDYDFRVAGISRNSFWNVYSDWIQFCVGKRQQQMQEERMKREQMKETRKQTDGRKSGPSPKDQKNAGPSNNEDSSPLITNSINSSKDSILVSLCFALTLLARRTLATASHSASSLGVEFFLHGLHSLFKGDFRLTHVRDEWVFADMDLLHSVLAPSVRMSLKLHQDHFLAPDDYDDYSALYESIEQNTRELVISHEADPLWRNAVLRGTPNLLALRHVCEDGSDEYRVIRLTKRYLNFRVIKLNRECVRGLWAGQQQELIYLRNRNPERGSIQNAKQALRNIINSSCDQPIGYPIYVSPLTTSYAETNEQLCDIIGGEITLEKIQNKILSSWHRIRKRCREGCSSGIEVENVNTAGSVYGNLNTMANANLSQTAGTLSYGSQSISISGREGSGNRGSLASINNKPTSSTLLAGLLNRDRLEMSEREFTLRERSIGKKTPSTNSICKSKRDSFRESLNPSITLTTASTTKEQETVDDTFNEEESSLAAGTSEEKKEKKEDNEEDDEGGEPEEKLLIQPTNIAMNKKVIIVDISQIYDCMNDQRIDLIWPNEKLQNASLRSSWRKNRVPQVGMVGFVVGCLSPNHAAASSDVHNILLVKVDDELCIPISEKGVKEYKTITSPPSTRHTIATAPKNQSIDEQEQDSKENEDDDEQVTL</sequence>
<feature type="region of interest" description="Disordered" evidence="7">
    <location>
        <begin position="178"/>
        <end position="222"/>
    </location>
</feature>
<feature type="region of interest" description="Disordered" evidence="7">
    <location>
        <begin position="1939"/>
        <end position="1983"/>
    </location>
</feature>
<feature type="compositionally biased region" description="Acidic residues" evidence="7">
    <location>
        <begin position="2542"/>
        <end position="2560"/>
    </location>
</feature>
<feature type="region of interest" description="Disordered" evidence="7">
    <location>
        <begin position="2336"/>
        <end position="2421"/>
    </location>
</feature>
<feature type="transmembrane region" description="Helical" evidence="6">
    <location>
        <begin position="29"/>
        <end position="48"/>
    </location>
</feature>
<feature type="region of interest" description="Disordered" evidence="7">
    <location>
        <begin position="569"/>
        <end position="720"/>
    </location>
</feature>
<evidence type="ECO:0000313" key="10">
    <source>
        <dbReference type="Proteomes" id="UP001153620"/>
    </source>
</evidence>
<feature type="region of interest" description="Disordered" evidence="7">
    <location>
        <begin position="2521"/>
        <end position="2560"/>
    </location>
</feature>
<feature type="transmembrane region" description="Helical" evidence="6">
    <location>
        <begin position="1107"/>
        <end position="1127"/>
    </location>
</feature>
<dbReference type="GO" id="GO:0005783">
    <property type="term" value="C:endoplasmic reticulum"/>
    <property type="evidence" value="ECO:0007669"/>
    <property type="project" value="TreeGrafter"/>
</dbReference>
<name>A0A9N9S3F4_9DIPT</name>
<feature type="compositionally biased region" description="Polar residues" evidence="7">
    <location>
        <begin position="2359"/>
        <end position="2373"/>
    </location>
</feature>
<evidence type="ECO:0000259" key="8">
    <source>
        <dbReference type="Pfam" id="PF05041"/>
    </source>
</evidence>
<protein>
    <recommendedName>
        <fullName evidence="6">Pecanex-like protein</fullName>
    </recommendedName>
</protein>
<evidence type="ECO:0000256" key="6">
    <source>
        <dbReference type="RuleBase" id="RU367089"/>
    </source>
</evidence>
<dbReference type="GO" id="GO:0016020">
    <property type="term" value="C:membrane"/>
    <property type="evidence" value="ECO:0007669"/>
    <property type="project" value="UniProtKB-SubCell"/>
</dbReference>
<feature type="transmembrane region" description="Helical" evidence="6">
    <location>
        <begin position="1252"/>
        <end position="1272"/>
    </location>
</feature>
<dbReference type="PANTHER" id="PTHR12372">
    <property type="entry name" value="PECANEX"/>
    <property type="match status" value="1"/>
</dbReference>
<feature type="transmembrane region" description="Helical" evidence="6">
    <location>
        <begin position="1293"/>
        <end position="1317"/>
    </location>
</feature>
<feature type="compositionally biased region" description="Polar residues" evidence="7">
    <location>
        <begin position="272"/>
        <end position="305"/>
    </location>
</feature>
<evidence type="ECO:0000313" key="9">
    <source>
        <dbReference type="EMBL" id="CAG9809137.1"/>
    </source>
</evidence>
<feature type="transmembrane region" description="Helical" evidence="6">
    <location>
        <begin position="54"/>
        <end position="72"/>
    </location>
</feature>
<feature type="region of interest" description="Disordered" evidence="7">
    <location>
        <begin position="248"/>
        <end position="308"/>
    </location>
</feature>
<feature type="compositionally biased region" description="Low complexity" evidence="7">
    <location>
        <begin position="686"/>
        <end position="697"/>
    </location>
</feature>
<feature type="transmembrane region" description="Helical" evidence="6">
    <location>
        <begin position="1329"/>
        <end position="1346"/>
    </location>
</feature>
<feature type="compositionally biased region" description="Acidic residues" evidence="7">
    <location>
        <begin position="2378"/>
        <end position="2388"/>
    </location>
</feature>
<dbReference type="PANTHER" id="PTHR12372:SF7">
    <property type="entry name" value="PROTEIN PECANEX"/>
    <property type="match status" value="1"/>
</dbReference>
<feature type="compositionally biased region" description="Low complexity" evidence="7">
    <location>
        <begin position="95"/>
        <end position="106"/>
    </location>
</feature>
<feature type="region of interest" description="Disordered" evidence="7">
    <location>
        <begin position="1378"/>
        <end position="1408"/>
    </location>
</feature>
<feature type="transmembrane region" description="Helical" evidence="6">
    <location>
        <begin position="1608"/>
        <end position="1625"/>
    </location>
</feature>
<evidence type="ECO:0000256" key="7">
    <source>
        <dbReference type="SAM" id="MobiDB-lite"/>
    </source>
</evidence>
<accession>A0A9N9S3F4</accession>
<feature type="compositionally biased region" description="Basic and acidic residues" evidence="7">
    <location>
        <begin position="1940"/>
        <end position="1960"/>
    </location>
</feature>
<feature type="transmembrane region" description="Helical" evidence="6">
    <location>
        <begin position="1133"/>
        <end position="1154"/>
    </location>
</feature>
<feature type="region of interest" description="Disordered" evidence="7">
    <location>
        <begin position="401"/>
        <end position="461"/>
    </location>
</feature>
<dbReference type="EMBL" id="OU895879">
    <property type="protein sequence ID" value="CAG9809137.1"/>
    <property type="molecule type" value="Genomic_DNA"/>
</dbReference>
<feature type="compositionally biased region" description="Polar residues" evidence="7">
    <location>
        <begin position="2521"/>
        <end position="2541"/>
    </location>
</feature>
<evidence type="ECO:0000256" key="4">
    <source>
        <dbReference type="ARBA" id="ARBA00022989"/>
    </source>
</evidence>
<dbReference type="Proteomes" id="UP001153620">
    <property type="component" value="Chromosome 3"/>
</dbReference>
<feature type="compositionally biased region" description="Basic and acidic residues" evidence="7">
    <location>
        <begin position="659"/>
        <end position="673"/>
    </location>
</feature>
<keyword evidence="10" id="KW-1185">Reference proteome</keyword>
<feature type="compositionally biased region" description="Acidic residues" evidence="7">
    <location>
        <begin position="575"/>
        <end position="617"/>
    </location>
</feature>
<proteinExistence type="inferred from homology"/>
<feature type="compositionally biased region" description="Polar residues" evidence="7">
    <location>
        <begin position="698"/>
        <end position="711"/>
    </location>
</feature>
<feature type="compositionally biased region" description="Basic and acidic residues" evidence="7">
    <location>
        <begin position="747"/>
        <end position="772"/>
    </location>
</feature>
<dbReference type="InterPro" id="IPR007735">
    <property type="entry name" value="Pecanex_C"/>
</dbReference>
<dbReference type="InterPro" id="IPR039797">
    <property type="entry name" value="Pecanex"/>
</dbReference>
<gene>
    <name evidence="9" type="ORF">CHIRRI_LOCUS11966</name>
</gene>
<keyword evidence="3 6" id="KW-0812">Transmembrane</keyword>
<reference evidence="9" key="1">
    <citation type="submission" date="2022-01" db="EMBL/GenBank/DDBJ databases">
        <authorList>
            <person name="King R."/>
        </authorList>
    </citation>
    <scope>NUCLEOTIDE SEQUENCE</scope>
</reference>
<keyword evidence="5 6" id="KW-0472">Membrane</keyword>
<feature type="transmembrane region" description="Helical" evidence="6">
    <location>
        <begin position="1426"/>
        <end position="1448"/>
    </location>
</feature>
<dbReference type="GO" id="GO:0007029">
    <property type="term" value="P:endoplasmic reticulum organization"/>
    <property type="evidence" value="ECO:0007669"/>
    <property type="project" value="TreeGrafter"/>
</dbReference>
<keyword evidence="4 6" id="KW-1133">Transmembrane helix</keyword>
<feature type="domain" description="Pecanex C-terminal" evidence="8">
    <location>
        <begin position="1989"/>
        <end position="2215"/>
    </location>
</feature>
<feature type="compositionally biased region" description="Basic and acidic residues" evidence="7">
    <location>
        <begin position="2395"/>
        <end position="2404"/>
    </location>
</feature>
<evidence type="ECO:0000256" key="5">
    <source>
        <dbReference type="ARBA" id="ARBA00023136"/>
    </source>
</evidence>
<feature type="region of interest" description="Disordered" evidence="7">
    <location>
        <begin position="745"/>
        <end position="775"/>
    </location>
</feature>
<feature type="transmembrane region" description="Helical" evidence="6">
    <location>
        <begin position="1454"/>
        <end position="1471"/>
    </location>
</feature>
<feature type="compositionally biased region" description="Polar residues" evidence="7">
    <location>
        <begin position="1971"/>
        <end position="1983"/>
    </location>
</feature>
<evidence type="ECO:0000256" key="3">
    <source>
        <dbReference type="ARBA" id="ARBA00022692"/>
    </source>
</evidence>
<evidence type="ECO:0000256" key="1">
    <source>
        <dbReference type="ARBA" id="ARBA00004141"/>
    </source>
</evidence>
<evidence type="ECO:0000256" key="2">
    <source>
        <dbReference type="ARBA" id="ARBA00010170"/>
    </source>
</evidence>
<organism evidence="9 10">
    <name type="scientific">Chironomus riparius</name>
    <dbReference type="NCBI Taxonomy" id="315576"/>
    <lineage>
        <taxon>Eukaryota</taxon>
        <taxon>Metazoa</taxon>
        <taxon>Ecdysozoa</taxon>
        <taxon>Arthropoda</taxon>
        <taxon>Hexapoda</taxon>
        <taxon>Insecta</taxon>
        <taxon>Pterygota</taxon>
        <taxon>Neoptera</taxon>
        <taxon>Endopterygota</taxon>
        <taxon>Diptera</taxon>
        <taxon>Nematocera</taxon>
        <taxon>Chironomoidea</taxon>
        <taxon>Chironomidae</taxon>
        <taxon>Chironominae</taxon>
        <taxon>Chironomus</taxon>
    </lineage>
</organism>
<comment type="subcellular location">
    <subcellularLocation>
        <location evidence="1 6">Membrane</location>
        <topology evidence="1 6">Multi-pass membrane protein</topology>
    </subcellularLocation>
</comment>
<reference evidence="9" key="2">
    <citation type="submission" date="2022-10" db="EMBL/GenBank/DDBJ databases">
        <authorList>
            <consortium name="ENA_rothamsted_submissions"/>
            <consortium name="culmorum"/>
            <person name="King R."/>
        </authorList>
    </citation>
    <scope>NUCLEOTIDE SEQUENCE</scope>
</reference>
<dbReference type="Pfam" id="PF05041">
    <property type="entry name" value="Pecanex_C"/>
    <property type="match status" value="1"/>
</dbReference>
<feature type="compositionally biased region" description="Basic and acidic residues" evidence="7">
    <location>
        <begin position="630"/>
        <end position="650"/>
    </location>
</feature>